<feature type="active site" description="Proton acceptor" evidence="2">
    <location>
        <position position="191"/>
    </location>
</feature>
<dbReference type="PANTHER" id="PTHR12406">
    <property type="entry name" value="CALCIUM-INDEPENDENT PHOSPHOLIPASE A2 IPLA2 -RELATED"/>
    <property type="match status" value="1"/>
</dbReference>
<keyword evidence="1 2" id="KW-0443">Lipid metabolism</keyword>
<dbReference type="GO" id="GO:0019433">
    <property type="term" value="P:triglyceride catabolic process"/>
    <property type="evidence" value="ECO:0007669"/>
    <property type="project" value="TreeGrafter"/>
</dbReference>
<dbReference type="PaxDb" id="2903-EOD24373"/>
<comment type="caution">
    <text evidence="2">Lacks conserved residue(s) required for the propagation of feature annotation.</text>
</comment>
<dbReference type="GO" id="GO:0005811">
    <property type="term" value="C:lipid droplet"/>
    <property type="evidence" value="ECO:0007669"/>
    <property type="project" value="TreeGrafter"/>
</dbReference>
<dbReference type="AlphaFoldDB" id="A0A0D3KCA6"/>
<feature type="region of interest" description="Disordered" evidence="3">
    <location>
        <begin position="14"/>
        <end position="37"/>
    </location>
</feature>
<feature type="active site" description="Nucleophile" evidence="2">
    <location>
        <position position="77"/>
    </location>
</feature>
<dbReference type="SUPFAM" id="SSF52151">
    <property type="entry name" value="FabD/lysophospholipase-like"/>
    <property type="match status" value="1"/>
</dbReference>
<dbReference type="eggNOG" id="KOG3773">
    <property type="taxonomic scope" value="Eukaryota"/>
</dbReference>
<protein>
    <recommendedName>
        <fullName evidence="4">PNPLA domain-containing protein</fullName>
    </recommendedName>
</protein>
<dbReference type="InterPro" id="IPR016035">
    <property type="entry name" value="Acyl_Trfase/lysoPLipase"/>
</dbReference>
<evidence type="ECO:0000256" key="3">
    <source>
        <dbReference type="SAM" id="MobiDB-lite"/>
    </source>
</evidence>
<dbReference type="RefSeq" id="XP_005776802.1">
    <property type="nucleotide sequence ID" value="XM_005776745.1"/>
</dbReference>
<dbReference type="EnsemblProtists" id="EOD33391">
    <property type="protein sequence ID" value="EOD33391"/>
    <property type="gene ID" value="EMIHUDRAFT_441598"/>
</dbReference>
<dbReference type="InterPro" id="IPR002641">
    <property type="entry name" value="PNPLA_dom"/>
</dbReference>
<feature type="domain" description="PNPLA" evidence="4">
    <location>
        <begin position="42"/>
        <end position="207"/>
    </location>
</feature>
<dbReference type="GO" id="GO:0055088">
    <property type="term" value="P:lipid homeostasis"/>
    <property type="evidence" value="ECO:0007669"/>
    <property type="project" value="TreeGrafter"/>
</dbReference>
<sequence length="296" mass="32045">MLVLVSSAPAGLVVPGSAQHRPHRGRSPSPRLTADKPPALGFTFTPGGLLFPYYVGIAYSLKEEGLVSPTTPVGGSSAGSIVAAALACGVEEETVLSGLAALVEDVRSGTRLNPALRKQLDVLMPEDAARLAMEHNLAVGYLRVTPWPKACIVTEWESKADLIDTVCASCNWPFFFSRWPLVWCRGQLALDGFFSVPRSRFGCPPLTGAGGLPPERTVAVCCLPRVSLAAFAARDTIQPERRAEYRLEVPEAQWFSWALEPATDAELAGMVRKGREHARAWLEADSRPQAARRDRN</sequence>
<dbReference type="GeneID" id="17278661"/>
<dbReference type="KEGG" id="ehx:EMIHUDRAFT_443890"/>
<feature type="short sequence motif" description="GXSXG" evidence="2">
    <location>
        <begin position="75"/>
        <end position="79"/>
    </location>
</feature>
<dbReference type="OMA" id="CHIPLYC"/>
<dbReference type="GO" id="GO:0005737">
    <property type="term" value="C:cytoplasm"/>
    <property type="evidence" value="ECO:0007669"/>
    <property type="project" value="TreeGrafter"/>
</dbReference>
<keyword evidence="2" id="KW-0442">Lipid degradation</keyword>
<reference evidence="5" key="2">
    <citation type="submission" date="2024-10" db="UniProtKB">
        <authorList>
            <consortium name="EnsemblProtists"/>
        </authorList>
    </citation>
    <scope>IDENTIFICATION</scope>
</reference>
<dbReference type="Gene3D" id="3.40.1090.10">
    <property type="entry name" value="Cytosolic phospholipase A2 catalytic domain"/>
    <property type="match status" value="1"/>
</dbReference>
<dbReference type="EnsemblProtists" id="EOD24373">
    <property type="protein sequence ID" value="EOD24373"/>
    <property type="gene ID" value="EMIHUDRAFT_443890"/>
</dbReference>
<evidence type="ECO:0000259" key="4">
    <source>
        <dbReference type="PROSITE" id="PS51635"/>
    </source>
</evidence>
<dbReference type="Pfam" id="PF01734">
    <property type="entry name" value="Patatin"/>
    <property type="match status" value="1"/>
</dbReference>
<organism evidence="5 6">
    <name type="scientific">Emiliania huxleyi (strain CCMP1516)</name>
    <dbReference type="NCBI Taxonomy" id="280463"/>
    <lineage>
        <taxon>Eukaryota</taxon>
        <taxon>Haptista</taxon>
        <taxon>Haptophyta</taxon>
        <taxon>Prymnesiophyceae</taxon>
        <taxon>Isochrysidales</taxon>
        <taxon>Noelaerhabdaceae</taxon>
        <taxon>Emiliania</taxon>
    </lineage>
</organism>
<proteinExistence type="predicted"/>
<dbReference type="RefSeq" id="XP_005785820.1">
    <property type="nucleotide sequence ID" value="XM_005785763.1"/>
</dbReference>
<reference evidence="6" key="1">
    <citation type="journal article" date="2013" name="Nature">
        <title>Pan genome of the phytoplankton Emiliania underpins its global distribution.</title>
        <authorList>
            <person name="Read B.A."/>
            <person name="Kegel J."/>
            <person name="Klute M.J."/>
            <person name="Kuo A."/>
            <person name="Lefebvre S.C."/>
            <person name="Maumus F."/>
            <person name="Mayer C."/>
            <person name="Miller J."/>
            <person name="Monier A."/>
            <person name="Salamov A."/>
            <person name="Young J."/>
            <person name="Aguilar M."/>
            <person name="Claverie J.M."/>
            <person name="Frickenhaus S."/>
            <person name="Gonzalez K."/>
            <person name="Herman E.K."/>
            <person name="Lin Y.C."/>
            <person name="Napier J."/>
            <person name="Ogata H."/>
            <person name="Sarno A.F."/>
            <person name="Shmutz J."/>
            <person name="Schroeder D."/>
            <person name="de Vargas C."/>
            <person name="Verret F."/>
            <person name="von Dassow P."/>
            <person name="Valentin K."/>
            <person name="Van de Peer Y."/>
            <person name="Wheeler G."/>
            <person name="Dacks J.B."/>
            <person name="Delwiche C.F."/>
            <person name="Dyhrman S.T."/>
            <person name="Glockner G."/>
            <person name="John U."/>
            <person name="Richards T."/>
            <person name="Worden A.Z."/>
            <person name="Zhang X."/>
            <person name="Grigoriev I.V."/>
            <person name="Allen A.E."/>
            <person name="Bidle K."/>
            <person name="Borodovsky M."/>
            <person name="Bowler C."/>
            <person name="Brownlee C."/>
            <person name="Cock J.M."/>
            <person name="Elias M."/>
            <person name="Gladyshev V.N."/>
            <person name="Groth M."/>
            <person name="Guda C."/>
            <person name="Hadaegh A."/>
            <person name="Iglesias-Rodriguez M.D."/>
            <person name="Jenkins J."/>
            <person name="Jones B.M."/>
            <person name="Lawson T."/>
            <person name="Leese F."/>
            <person name="Lindquist E."/>
            <person name="Lobanov A."/>
            <person name="Lomsadze A."/>
            <person name="Malik S.B."/>
            <person name="Marsh M.E."/>
            <person name="Mackinder L."/>
            <person name="Mock T."/>
            <person name="Mueller-Roeber B."/>
            <person name="Pagarete A."/>
            <person name="Parker M."/>
            <person name="Probert I."/>
            <person name="Quesneville H."/>
            <person name="Raines C."/>
            <person name="Rensing S.A."/>
            <person name="Riano-Pachon D.M."/>
            <person name="Richier S."/>
            <person name="Rokitta S."/>
            <person name="Shiraiwa Y."/>
            <person name="Soanes D.M."/>
            <person name="van der Giezen M."/>
            <person name="Wahlund T.M."/>
            <person name="Williams B."/>
            <person name="Wilson W."/>
            <person name="Wolfe G."/>
            <person name="Wurch L.L."/>
        </authorList>
    </citation>
    <scope>NUCLEOTIDE SEQUENCE</scope>
</reference>
<evidence type="ECO:0000256" key="1">
    <source>
        <dbReference type="ARBA" id="ARBA00023098"/>
    </source>
</evidence>
<dbReference type="InterPro" id="IPR033562">
    <property type="entry name" value="PLPL"/>
</dbReference>
<keyword evidence="6" id="KW-1185">Reference proteome</keyword>
<dbReference type="PROSITE" id="PS51635">
    <property type="entry name" value="PNPLA"/>
    <property type="match status" value="1"/>
</dbReference>
<evidence type="ECO:0000256" key="2">
    <source>
        <dbReference type="PROSITE-ProRule" id="PRU01161"/>
    </source>
</evidence>
<dbReference type="GeneID" id="17269918"/>
<evidence type="ECO:0000313" key="6">
    <source>
        <dbReference type="Proteomes" id="UP000013827"/>
    </source>
</evidence>
<name>A0A0D3KCA6_EMIH1</name>
<dbReference type="PANTHER" id="PTHR12406:SF7">
    <property type="entry name" value="PATATIN-LIKE PHOSPHOLIPASE DOMAIN-CONTAINING PROTEIN 4"/>
    <property type="match status" value="1"/>
</dbReference>
<keyword evidence="2" id="KW-0378">Hydrolase</keyword>
<dbReference type="GO" id="GO:0016020">
    <property type="term" value="C:membrane"/>
    <property type="evidence" value="ECO:0007669"/>
    <property type="project" value="TreeGrafter"/>
</dbReference>
<accession>A0A0D3KCA6</accession>
<dbReference type="Proteomes" id="UP000013827">
    <property type="component" value="Unassembled WGS sequence"/>
</dbReference>
<dbReference type="GO" id="GO:0004806">
    <property type="term" value="F:triacylglycerol lipase activity"/>
    <property type="evidence" value="ECO:0007669"/>
    <property type="project" value="TreeGrafter"/>
</dbReference>
<dbReference type="KEGG" id="ehx:EMIHUDRAFT_441598"/>
<evidence type="ECO:0000313" key="5">
    <source>
        <dbReference type="EnsemblProtists" id="EOD33391"/>
    </source>
</evidence>
<dbReference type="HOGENOM" id="CLU_018371_3_1_1"/>